<evidence type="ECO:0000313" key="3">
    <source>
        <dbReference type="Proteomes" id="UP000887116"/>
    </source>
</evidence>
<gene>
    <name evidence="2" type="primary">NCL1_46307</name>
    <name evidence="2" type="ORF">TNCT_644171</name>
</gene>
<feature type="non-terminal residue" evidence="2">
    <location>
        <position position="167"/>
    </location>
</feature>
<comment type="caution">
    <text evidence="2">The sequence shown here is derived from an EMBL/GenBank/DDBJ whole genome shotgun (WGS) entry which is preliminary data.</text>
</comment>
<sequence>CTCRSSLCRRTSDRGTEQEVDVEKQPADAADETAEIAEPVADSSEEEADVSVQSTDVPDEIPDHIRPAKTIRPVTGKPFKSTTSLPRTTTSEQKVKGLNIGLHYILENIKRKLKYRKSVPNELLIKVFVLSSKIEQSGGEVFPVNKDGMKVISDLLPSSYKNSICSA</sequence>
<feature type="compositionally biased region" description="Basic and acidic residues" evidence="1">
    <location>
        <begin position="10"/>
        <end position="26"/>
    </location>
</feature>
<name>A0A8X6KVF0_TRICU</name>
<dbReference type="EMBL" id="BMAO01033237">
    <property type="protein sequence ID" value="GFQ88025.1"/>
    <property type="molecule type" value="Genomic_DNA"/>
</dbReference>
<proteinExistence type="predicted"/>
<evidence type="ECO:0000313" key="2">
    <source>
        <dbReference type="EMBL" id="GFQ88025.1"/>
    </source>
</evidence>
<dbReference type="OrthoDB" id="6436884at2759"/>
<keyword evidence="3" id="KW-1185">Reference proteome</keyword>
<feature type="compositionally biased region" description="Polar residues" evidence="1">
    <location>
        <begin position="80"/>
        <end position="90"/>
    </location>
</feature>
<accession>A0A8X6KVF0</accession>
<dbReference type="Proteomes" id="UP000887116">
    <property type="component" value="Unassembled WGS sequence"/>
</dbReference>
<organism evidence="2 3">
    <name type="scientific">Trichonephila clavata</name>
    <name type="common">Joro spider</name>
    <name type="synonym">Nephila clavata</name>
    <dbReference type="NCBI Taxonomy" id="2740835"/>
    <lineage>
        <taxon>Eukaryota</taxon>
        <taxon>Metazoa</taxon>
        <taxon>Ecdysozoa</taxon>
        <taxon>Arthropoda</taxon>
        <taxon>Chelicerata</taxon>
        <taxon>Arachnida</taxon>
        <taxon>Araneae</taxon>
        <taxon>Araneomorphae</taxon>
        <taxon>Entelegynae</taxon>
        <taxon>Araneoidea</taxon>
        <taxon>Nephilidae</taxon>
        <taxon>Trichonephila</taxon>
    </lineage>
</organism>
<dbReference type="AlphaFoldDB" id="A0A8X6KVF0"/>
<evidence type="ECO:0000256" key="1">
    <source>
        <dbReference type="SAM" id="MobiDB-lite"/>
    </source>
</evidence>
<feature type="region of interest" description="Disordered" evidence="1">
    <location>
        <begin position="1"/>
        <end position="90"/>
    </location>
</feature>
<protein>
    <submittedName>
        <fullName evidence="2">Uncharacterized protein</fullName>
    </submittedName>
</protein>
<reference evidence="2" key="1">
    <citation type="submission" date="2020-07" db="EMBL/GenBank/DDBJ databases">
        <title>Multicomponent nature underlies the extraordinary mechanical properties of spider dragline silk.</title>
        <authorList>
            <person name="Kono N."/>
            <person name="Nakamura H."/>
            <person name="Mori M."/>
            <person name="Yoshida Y."/>
            <person name="Ohtoshi R."/>
            <person name="Malay A.D."/>
            <person name="Moran D.A.P."/>
            <person name="Tomita M."/>
            <person name="Numata K."/>
            <person name="Arakawa K."/>
        </authorList>
    </citation>
    <scope>NUCLEOTIDE SEQUENCE</scope>
</reference>